<protein>
    <submittedName>
        <fullName evidence="1">Uncharacterized protein</fullName>
    </submittedName>
</protein>
<proteinExistence type="predicted"/>
<sequence>MNNQKVPQHIVSIWLWDFGLIALSNSISCALKSGNPF</sequence>
<accession>A0ABX9G4K7</accession>
<reference evidence="1 2" key="1">
    <citation type="submission" date="2018-06" db="EMBL/GenBank/DDBJ databases">
        <title>Genomic Encyclopedia of Type Strains, Phase IV (KMG-IV): sequencing the most valuable type-strain genomes for metagenomic binning, comparative biology and taxonomic classification.</title>
        <authorList>
            <person name="Goeker M."/>
        </authorList>
    </citation>
    <scope>NUCLEOTIDE SEQUENCE [LARGE SCALE GENOMIC DNA]</scope>
    <source>
        <strain evidence="1 2">DSM 27453</strain>
    </source>
</reference>
<feature type="non-terminal residue" evidence="1">
    <location>
        <position position="37"/>
    </location>
</feature>
<dbReference type="EMBL" id="QNRL01000001">
    <property type="protein sequence ID" value="RBP15444.1"/>
    <property type="molecule type" value="Genomic_DNA"/>
</dbReference>
<evidence type="ECO:0000313" key="1">
    <source>
        <dbReference type="EMBL" id="RBP15444.1"/>
    </source>
</evidence>
<gene>
    <name evidence="1" type="ORF">DFQ50_101948</name>
</gene>
<evidence type="ECO:0000313" key="2">
    <source>
        <dbReference type="Proteomes" id="UP000253201"/>
    </source>
</evidence>
<name>A0ABX9G4K7_9ENTR</name>
<comment type="caution">
    <text evidence="1">The sequence shown here is derived from an EMBL/GenBank/DDBJ whole genome shotgun (WGS) entry which is preliminary data.</text>
</comment>
<dbReference type="Proteomes" id="UP000253201">
    <property type="component" value="Unassembled WGS sequence"/>
</dbReference>
<organism evidence="1 2">
    <name type="scientific">Pseudocitrobacter faecalis</name>
    <dbReference type="NCBI Taxonomy" id="1398493"/>
    <lineage>
        <taxon>Bacteria</taxon>
        <taxon>Pseudomonadati</taxon>
        <taxon>Pseudomonadota</taxon>
        <taxon>Gammaproteobacteria</taxon>
        <taxon>Enterobacterales</taxon>
        <taxon>Enterobacteriaceae</taxon>
        <taxon>Pseudocitrobacter</taxon>
    </lineage>
</organism>
<keyword evidence="2" id="KW-1185">Reference proteome</keyword>